<comment type="caution">
    <text evidence="10">The sequence shown here is derived from an EMBL/GenBank/DDBJ whole genome shotgun (WGS) entry which is preliminary data.</text>
</comment>
<protein>
    <recommendedName>
        <fullName evidence="2">Negative regulator of flagellin synthesis</fullName>
    </recommendedName>
    <alternativeName>
        <fullName evidence="8">Anti-sigma-28 factor</fullName>
    </alternativeName>
</protein>
<evidence type="ECO:0000256" key="6">
    <source>
        <dbReference type="ARBA" id="ARBA00023163"/>
    </source>
</evidence>
<organism evidence="10 11">
    <name type="scientific">Candidatus Scalindua arabica</name>
    <dbReference type="NCBI Taxonomy" id="1127984"/>
    <lineage>
        <taxon>Bacteria</taxon>
        <taxon>Pseudomonadati</taxon>
        <taxon>Planctomycetota</taxon>
        <taxon>Candidatus Brocadiia</taxon>
        <taxon>Candidatus Brocadiales</taxon>
        <taxon>Candidatus Scalinduaceae</taxon>
        <taxon>Candidatus Scalindua</taxon>
    </lineage>
</organism>
<evidence type="ECO:0000256" key="4">
    <source>
        <dbReference type="ARBA" id="ARBA00022795"/>
    </source>
</evidence>
<proteinExistence type="inferred from homology"/>
<keyword evidence="3" id="KW-0678">Repressor</keyword>
<name>A0A941W3A8_9BACT</name>
<dbReference type="InterPro" id="IPR035890">
    <property type="entry name" value="Anti-sigma-28_factor_FlgM_sf"/>
</dbReference>
<dbReference type="InterPro" id="IPR007412">
    <property type="entry name" value="FlgM"/>
</dbReference>
<dbReference type="InterPro" id="IPR031316">
    <property type="entry name" value="FlgM_C"/>
</dbReference>
<evidence type="ECO:0000256" key="2">
    <source>
        <dbReference type="ARBA" id="ARBA00017823"/>
    </source>
</evidence>
<dbReference type="AlphaFoldDB" id="A0A941W3A8"/>
<evidence type="ECO:0000256" key="5">
    <source>
        <dbReference type="ARBA" id="ARBA00023015"/>
    </source>
</evidence>
<reference evidence="10" key="1">
    <citation type="journal article" date="2021" name="ISME J.">
        <title>Fine-scale metabolic discontinuity in a stratified prokaryote microbiome of a Red Sea deep halocline.</title>
        <authorList>
            <person name="Michoud G."/>
            <person name="Ngugi D.K."/>
            <person name="Barozzi A."/>
            <person name="Merlino G."/>
            <person name="Calleja M.L."/>
            <person name="Delgado-Huertas A."/>
            <person name="Moran X.A.G."/>
            <person name="Daffonchio D."/>
        </authorList>
    </citation>
    <scope>NUCLEOTIDE SEQUENCE</scope>
    <source>
        <strain evidence="10">SuakinDeep_MAG55_1</strain>
    </source>
</reference>
<keyword evidence="5" id="KW-0805">Transcription regulation</keyword>
<feature type="domain" description="Anti-sigma-28 factor FlgM C-terminal" evidence="9">
    <location>
        <begin position="47"/>
        <end position="104"/>
    </location>
</feature>
<dbReference type="GO" id="GO:0044781">
    <property type="term" value="P:bacterial-type flagellum organization"/>
    <property type="evidence" value="ECO:0007669"/>
    <property type="project" value="UniProtKB-KW"/>
</dbReference>
<evidence type="ECO:0000256" key="3">
    <source>
        <dbReference type="ARBA" id="ARBA00022491"/>
    </source>
</evidence>
<gene>
    <name evidence="10" type="ORF">MAG551_01816</name>
</gene>
<keyword evidence="4" id="KW-1005">Bacterial flagellum biogenesis</keyword>
<evidence type="ECO:0000259" key="9">
    <source>
        <dbReference type="Pfam" id="PF04316"/>
    </source>
</evidence>
<dbReference type="Pfam" id="PF04316">
    <property type="entry name" value="FlgM"/>
    <property type="match status" value="1"/>
</dbReference>
<dbReference type="EMBL" id="JAANXD010000074">
    <property type="protein sequence ID" value="MBS1258754.1"/>
    <property type="molecule type" value="Genomic_DNA"/>
</dbReference>
<comment type="similarity">
    <text evidence="1">Belongs to the FlgM family.</text>
</comment>
<evidence type="ECO:0000313" key="11">
    <source>
        <dbReference type="Proteomes" id="UP000722750"/>
    </source>
</evidence>
<comment type="function">
    <text evidence="7">Responsible for the coupling of flagellin expression to flagellar assembly by preventing expression of the flagellin genes when a component of the middle class of proteins is defective. It negatively regulates flagellar genes by inhibiting the activity of FliA by directly binding to FliA.</text>
</comment>
<dbReference type="SUPFAM" id="SSF101498">
    <property type="entry name" value="Anti-sigma factor FlgM"/>
    <property type="match status" value="1"/>
</dbReference>
<keyword evidence="6" id="KW-0804">Transcription</keyword>
<dbReference type="NCBIfam" id="TIGR03824">
    <property type="entry name" value="FlgM_jcvi"/>
    <property type="match status" value="1"/>
</dbReference>
<evidence type="ECO:0000313" key="10">
    <source>
        <dbReference type="EMBL" id="MBS1258754.1"/>
    </source>
</evidence>
<accession>A0A941W3A8</accession>
<dbReference type="GO" id="GO:0045892">
    <property type="term" value="P:negative regulation of DNA-templated transcription"/>
    <property type="evidence" value="ECO:0007669"/>
    <property type="project" value="InterPro"/>
</dbReference>
<sequence length="111" mass="12029">MSVDKMAGINNSQVGKVIGNKNLTKPGDIKKAASGYSKEVQVSKEGDKVEISAEARKLQETLSTLKAEIKNMPDVREEKVKDVKARIEAGIYDPDAVTKEVARSIKNSGLI</sequence>
<evidence type="ECO:0000256" key="7">
    <source>
        <dbReference type="ARBA" id="ARBA00024739"/>
    </source>
</evidence>
<evidence type="ECO:0000256" key="1">
    <source>
        <dbReference type="ARBA" id="ARBA00005322"/>
    </source>
</evidence>
<dbReference type="Proteomes" id="UP000722750">
    <property type="component" value="Unassembled WGS sequence"/>
</dbReference>
<evidence type="ECO:0000256" key="8">
    <source>
        <dbReference type="ARBA" id="ARBA00030117"/>
    </source>
</evidence>